<dbReference type="GO" id="GO:0005874">
    <property type="term" value="C:microtubule"/>
    <property type="evidence" value="ECO:0007669"/>
    <property type="project" value="UniProtKB-KW"/>
</dbReference>
<keyword evidence="4" id="KW-0175">Coiled coil</keyword>
<proteinExistence type="inferred from homology"/>
<dbReference type="InParanoid" id="A0A177C8L4"/>
<dbReference type="Proteomes" id="UP000077069">
    <property type="component" value="Unassembled WGS sequence"/>
</dbReference>
<keyword evidence="3" id="KW-0206">Cytoskeleton</keyword>
<dbReference type="EMBL" id="KV441554">
    <property type="protein sequence ID" value="OAG03471.1"/>
    <property type="molecule type" value="Genomic_DNA"/>
</dbReference>
<name>A0A177C8L4_9PLEO</name>
<organism evidence="5 6">
    <name type="scientific">Paraphaeosphaeria sporulosa</name>
    <dbReference type="NCBI Taxonomy" id="1460663"/>
    <lineage>
        <taxon>Eukaryota</taxon>
        <taxon>Fungi</taxon>
        <taxon>Dikarya</taxon>
        <taxon>Ascomycota</taxon>
        <taxon>Pezizomycotina</taxon>
        <taxon>Dothideomycetes</taxon>
        <taxon>Pleosporomycetidae</taxon>
        <taxon>Pleosporales</taxon>
        <taxon>Massarineae</taxon>
        <taxon>Didymosphaeriaceae</taxon>
        <taxon>Paraphaeosphaeria</taxon>
    </lineage>
</organism>
<feature type="coiled-coil region" evidence="4">
    <location>
        <begin position="28"/>
        <end position="89"/>
    </location>
</feature>
<evidence type="ECO:0000313" key="6">
    <source>
        <dbReference type="Proteomes" id="UP000077069"/>
    </source>
</evidence>
<dbReference type="STRING" id="1460663.A0A177C8L4"/>
<comment type="subcellular location">
    <subcellularLocation>
        <location evidence="3">Cytoplasm</location>
        <location evidence="3">Cytoskeleton</location>
    </subcellularLocation>
</comment>
<protein>
    <recommendedName>
        <fullName evidence="3">Tubulin-specific chaperone A</fullName>
    </recommendedName>
</protein>
<dbReference type="GO" id="GO:0007021">
    <property type="term" value="P:tubulin complex assembly"/>
    <property type="evidence" value="ECO:0007669"/>
    <property type="project" value="UniProtKB-UniRule"/>
</dbReference>
<evidence type="ECO:0000313" key="5">
    <source>
        <dbReference type="EMBL" id="OAG03471.1"/>
    </source>
</evidence>
<evidence type="ECO:0000256" key="2">
    <source>
        <dbReference type="ARBA" id="ARBA00023186"/>
    </source>
</evidence>
<dbReference type="GeneID" id="28762265"/>
<dbReference type="SUPFAM" id="SSF46988">
    <property type="entry name" value="Tubulin chaperone cofactor A"/>
    <property type="match status" value="1"/>
</dbReference>
<dbReference type="InterPro" id="IPR036126">
    <property type="entry name" value="TBCA_sf"/>
</dbReference>
<dbReference type="AlphaFoldDB" id="A0A177C8L4"/>
<dbReference type="InterPro" id="IPR004226">
    <property type="entry name" value="TBCA"/>
</dbReference>
<keyword evidence="3" id="KW-0493">Microtubule</keyword>
<sequence length="113" mass="12294">MPPPSKLAVATSSLVRLVKEEASYHKEMEQQQARIKKLEAGSDDQNAEYMLRQEKQGLEETKTVIPTVRAKISDALEKLEDQLKEAGGDAPAGEVTKANDAIEEAKATLAESA</sequence>
<comment type="subunit">
    <text evidence="3">Supercomplex made of cofactors A to E. Cofactors A and D function by capturing and stabilizing tubulin in a quasi-native conformation. Cofactor E binds to the cofactor D-tubulin complex; interaction with cofactor C then causes the release of tubulin polypeptides that are committed to the native state.</text>
</comment>
<accession>A0A177C8L4</accession>
<reference evidence="5 6" key="1">
    <citation type="submission" date="2016-05" db="EMBL/GenBank/DDBJ databases">
        <title>Comparative analysis of secretome profiles of manganese(II)-oxidizing ascomycete fungi.</title>
        <authorList>
            <consortium name="DOE Joint Genome Institute"/>
            <person name="Zeiner C.A."/>
            <person name="Purvine S.O."/>
            <person name="Zink E.M."/>
            <person name="Wu S."/>
            <person name="Pasa-Tolic L."/>
            <person name="Chaput D.L."/>
            <person name="Haridas S."/>
            <person name="Grigoriev I.V."/>
            <person name="Santelli C.M."/>
            <person name="Hansel C.M."/>
        </authorList>
    </citation>
    <scope>NUCLEOTIDE SEQUENCE [LARGE SCALE GENOMIC DNA]</scope>
    <source>
        <strain evidence="5 6">AP3s5-JAC2a</strain>
    </source>
</reference>
<dbReference type="PANTHER" id="PTHR21500">
    <property type="entry name" value="TUBULIN-SPECIFIC CHAPERONE A"/>
    <property type="match status" value="1"/>
</dbReference>
<evidence type="ECO:0000256" key="1">
    <source>
        <dbReference type="ARBA" id="ARBA00006806"/>
    </source>
</evidence>
<gene>
    <name evidence="5" type="ORF">CC84DRAFT_1165702</name>
</gene>
<evidence type="ECO:0000256" key="4">
    <source>
        <dbReference type="SAM" id="Coils"/>
    </source>
</evidence>
<dbReference type="OrthoDB" id="296187at2759"/>
<dbReference type="GO" id="GO:0005829">
    <property type="term" value="C:cytosol"/>
    <property type="evidence" value="ECO:0007669"/>
    <property type="project" value="TreeGrafter"/>
</dbReference>
<keyword evidence="6" id="KW-1185">Reference proteome</keyword>
<comment type="similarity">
    <text evidence="1 3">Belongs to the TBCA family.</text>
</comment>
<keyword evidence="2 3" id="KW-0143">Chaperone</keyword>
<dbReference type="RefSeq" id="XP_018033836.1">
    <property type="nucleotide sequence ID" value="XM_018178779.1"/>
</dbReference>
<dbReference type="Pfam" id="PF02970">
    <property type="entry name" value="TBCA"/>
    <property type="match status" value="1"/>
</dbReference>
<evidence type="ECO:0000256" key="3">
    <source>
        <dbReference type="RuleBase" id="RU364030"/>
    </source>
</evidence>
<dbReference type="FunCoup" id="A0A177C8L4">
    <property type="interactions" value="666"/>
</dbReference>
<dbReference type="GO" id="GO:0048487">
    <property type="term" value="F:beta-tubulin binding"/>
    <property type="evidence" value="ECO:0007669"/>
    <property type="project" value="InterPro"/>
</dbReference>
<keyword evidence="3" id="KW-0963">Cytoplasm</keyword>
<dbReference type="GO" id="GO:0007023">
    <property type="term" value="P:post-chaperonin tubulin folding pathway"/>
    <property type="evidence" value="ECO:0007669"/>
    <property type="project" value="UniProtKB-UniRule"/>
</dbReference>
<dbReference type="Gene3D" id="1.20.58.90">
    <property type="match status" value="1"/>
</dbReference>
<dbReference type="PANTHER" id="PTHR21500:SF0">
    <property type="entry name" value="TUBULIN-SPECIFIC CHAPERONE A"/>
    <property type="match status" value="1"/>
</dbReference>